<protein>
    <submittedName>
        <fullName evidence="1">Uncharacterized protein</fullName>
    </submittedName>
</protein>
<dbReference type="Proteomes" id="UP000006329">
    <property type="component" value="Unassembled WGS sequence"/>
</dbReference>
<accession>A0A0E2BB84</accession>
<name>A0A0E2BB84_9LEPT</name>
<dbReference type="EMBL" id="AHON02000063">
    <property type="protein sequence ID" value="EKO32627.1"/>
    <property type="molecule type" value="Genomic_DNA"/>
</dbReference>
<reference evidence="1" key="1">
    <citation type="submission" date="2012-10" db="EMBL/GenBank/DDBJ databases">
        <authorList>
            <person name="Harkins D.M."/>
            <person name="Durkin A.S."/>
            <person name="Brinkac L.M."/>
            <person name="Haft D.H."/>
            <person name="Selengut J.D."/>
            <person name="Sanka R."/>
            <person name="DePew J."/>
            <person name="Purushe J."/>
            <person name="Matthias M.A."/>
            <person name="Vinetz J.M."/>
            <person name="Sutton G.G."/>
            <person name="Nierman W.C."/>
            <person name="Fouts D.E."/>
        </authorList>
    </citation>
    <scope>NUCLEOTIDE SEQUENCE [LARGE SCALE GENOMIC DNA]</scope>
    <source>
        <strain evidence="1">MOR084</strain>
    </source>
</reference>
<proteinExistence type="predicted"/>
<comment type="caution">
    <text evidence="1">The sequence shown here is derived from an EMBL/GenBank/DDBJ whole genome shotgun (WGS) entry which is preliminary data.</text>
</comment>
<organism evidence="1 2">
    <name type="scientific">Leptospira santarosai str. MOR084</name>
    <dbReference type="NCBI Taxonomy" id="1049984"/>
    <lineage>
        <taxon>Bacteria</taxon>
        <taxon>Pseudomonadati</taxon>
        <taxon>Spirochaetota</taxon>
        <taxon>Spirochaetia</taxon>
        <taxon>Leptospirales</taxon>
        <taxon>Leptospiraceae</taxon>
        <taxon>Leptospira</taxon>
    </lineage>
</organism>
<evidence type="ECO:0000313" key="2">
    <source>
        <dbReference type="Proteomes" id="UP000006329"/>
    </source>
</evidence>
<sequence>MKRTFGNFYKMNFSRRLSLKMEISYGDLILESLPLDFREVPFKQNGIIRSFQ</sequence>
<dbReference type="AlphaFoldDB" id="A0A0E2BB84"/>
<evidence type="ECO:0000313" key="1">
    <source>
        <dbReference type="EMBL" id="EKO32627.1"/>
    </source>
</evidence>
<gene>
    <name evidence="1" type="ORF">LEP1GSC179_3067</name>
</gene>
<keyword evidence="2" id="KW-1185">Reference proteome</keyword>